<keyword evidence="1" id="KW-0732">Signal</keyword>
<protein>
    <recommendedName>
        <fullName evidence="4">Outer membrane protein beta-barrel domain-containing protein</fullName>
    </recommendedName>
</protein>
<dbReference type="SUPFAM" id="SSF56935">
    <property type="entry name" value="Porins"/>
    <property type="match status" value="1"/>
</dbReference>
<evidence type="ECO:0008006" key="4">
    <source>
        <dbReference type="Google" id="ProtNLM"/>
    </source>
</evidence>
<sequence length="176" mass="19709">MKNILFTLMFVISIGSFAQTSDQELNPNKWRVGGGIGLGFGSNDYFGFSISPSVGYEITPMIEAGVSAGYQYSKWSYAKQNLFNFGPYVNFYPVDFLFLRSHFEHYLGTHTWQSSNPDVSDLKENYDESALWLGGGYRSPGKVSFHVGIMYNVLYKENSSIFSTGLRPMAGVSFGF</sequence>
<name>A0ABV2LWJ7_9FLAO</name>
<evidence type="ECO:0000313" key="2">
    <source>
        <dbReference type="EMBL" id="MET3732930.1"/>
    </source>
</evidence>
<comment type="caution">
    <text evidence="2">The sequence shown here is derived from an EMBL/GenBank/DDBJ whole genome shotgun (WGS) entry which is preliminary data.</text>
</comment>
<proteinExistence type="predicted"/>
<keyword evidence="3" id="KW-1185">Reference proteome</keyword>
<feature type="chain" id="PRO_5047222539" description="Outer membrane protein beta-barrel domain-containing protein" evidence="1">
    <location>
        <begin position="19"/>
        <end position="176"/>
    </location>
</feature>
<organism evidence="2 3">
    <name type="scientific">Moheibacter stercoris</name>
    <dbReference type="NCBI Taxonomy" id="1628251"/>
    <lineage>
        <taxon>Bacteria</taxon>
        <taxon>Pseudomonadati</taxon>
        <taxon>Bacteroidota</taxon>
        <taxon>Flavobacteriia</taxon>
        <taxon>Flavobacteriales</taxon>
        <taxon>Weeksellaceae</taxon>
        <taxon>Moheibacter</taxon>
    </lineage>
</organism>
<dbReference type="EMBL" id="JBEPMO010000024">
    <property type="protein sequence ID" value="MET3732930.1"/>
    <property type="molecule type" value="Genomic_DNA"/>
</dbReference>
<reference evidence="2 3" key="1">
    <citation type="submission" date="2024-06" db="EMBL/GenBank/DDBJ databases">
        <title>Genomic Encyclopedia of Type Strains, Phase IV (KMG-IV): sequencing the most valuable type-strain genomes for metagenomic binning, comparative biology and taxonomic classification.</title>
        <authorList>
            <person name="Goeker M."/>
        </authorList>
    </citation>
    <scope>NUCLEOTIDE SEQUENCE [LARGE SCALE GENOMIC DNA]</scope>
    <source>
        <strain evidence="2 3">DSM 29388</strain>
    </source>
</reference>
<feature type="signal peptide" evidence="1">
    <location>
        <begin position="1"/>
        <end position="18"/>
    </location>
</feature>
<gene>
    <name evidence="2" type="ORF">ABID46_002522</name>
</gene>
<dbReference type="Proteomes" id="UP001549146">
    <property type="component" value="Unassembled WGS sequence"/>
</dbReference>
<evidence type="ECO:0000313" key="3">
    <source>
        <dbReference type="Proteomes" id="UP001549146"/>
    </source>
</evidence>
<evidence type="ECO:0000256" key="1">
    <source>
        <dbReference type="SAM" id="SignalP"/>
    </source>
</evidence>
<accession>A0ABV2LWJ7</accession>
<dbReference type="RefSeq" id="WP_354510617.1">
    <property type="nucleotide sequence ID" value="NZ_JBEPMO010000024.1"/>
</dbReference>